<dbReference type="EMBL" id="FTPD01000078">
    <property type="protein sequence ID" value="SIT59830.1"/>
    <property type="molecule type" value="Genomic_DNA"/>
</dbReference>
<organism evidence="1 2">
    <name type="scientific">Mesorhizobium prunaredense</name>
    <dbReference type="NCBI Taxonomy" id="1631249"/>
    <lineage>
        <taxon>Bacteria</taxon>
        <taxon>Pseudomonadati</taxon>
        <taxon>Pseudomonadota</taxon>
        <taxon>Alphaproteobacteria</taxon>
        <taxon>Hyphomicrobiales</taxon>
        <taxon>Phyllobacteriaceae</taxon>
        <taxon>Mesorhizobium</taxon>
    </lineage>
</organism>
<keyword evidence="2" id="KW-1185">Reference proteome</keyword>
<accession>A0A1R3VIT0</accession>
<dbReference type="Proteomes" id="UP000188388">
    <property type="component" value="Unassembled WGS sequence"/>
</dbReference>
<proteinExistence type="predicted"/>
<dbReference type="AlphaFoldDB" id="A0A1R3VIT0"/>
<evidence type="ECO:0000313" key="1">
    <source>
        <dbReference type="EMBL" id="SIT59830.1"/>
    </source>
</evidence>
<sequence length="58" mass="6574">MLVFLDALRVGFPIRVNANLFARLHIACEAPQSLSRLRSRPAWGQKLEMSSAYKAPFK</sequence>
<protein>
    <submittedName>
        <fullName evidence="1">Uncharacterized protein</fullName>
    </submittedName>
</protein>
<gene>
    <name evidence="1" type="ORF">BQ8794_80164</name>
</gene>
<dbReference type="STRING" id="1631249.BQ8794_80164"/>
<reference evidence="2" key="1">
    <citation type="submission" date="2017-01" db="EMBL/GenBank/DDBJ databases">
        <authorList>
            <person name="Brunel B."/>
        </authorList>
    </citation>
    <scope>NUCLEOTIDE SEQUENCE [LARGE SCALE GENOMIC DNA]</scope>
</reference>
<evidence type="ECO:0000313" key="2">
    <source>
        <dbReference type="Proteomes" id="UP000188388"/>
    </source>
</evidence>
<name>A0A1R3VIT0_9HYPH</name>